<name>A0AAV5RA79_PICKL</name>
<comment type="caution">
    <text evidence="1">The sequence shown here is derived from an EMBL/GenBank/DDBJ whole genome shotgun (WGS) entry which is preliminary data.</text>
</comment>
<proteinExistence type="predicted"/>
<reference evidence="1 2" key="1">
    <citation type="journal article" date="2023" name="Elife">
        <title>Identification of key yeast species and microbe-microbe interactions impacting larval growth of Drosophila in the wild.</title>
        <authorList>
            <person name="Mure A."/>
            <person name="Sugiura Y."/>
            <person name="Maeda R."/>
            <person name="Honda K."/>
            <person name="Sakurai N."/>
            <person name="Takahashi Y."/>
            <person name="Watada M."/>
            <person name="Katoh T."/>
            <person name="Gotoh A."/>
            <person name="Gotoh Y."/>
            <person name="Taniguchi I."/>
            <person name="Nakamura K."/>
            <person name="Hayashi T."/>
            <person name="Katayama T."/>
            <person name="Uemura T."/>
            <person name="Hattori Y."/>
        </authorList>
    </citation>
    <scope>NUCLEOTIDE SEQUENCE [LARGE SCALE GENOMIC DNA]</scope>
    <source>
        <strain evidence="1 2">PK-24</strain>
    </source>
</reference>
<sequence length="495" mass="56963">MNRNKQMKLPRSVLERMRAPKGESFNESEPTTAEGYYDRAVSHEESGDRWFSSDLSKAIRFYYRSHVDYLKALKLDPINEDALYNLPRLEYEVYSKYTKEDSVILDDLTNCADVLNDNGKDGLFQDIQGICKHFESSISILQQSGNESLIGYDFYFNIAICYSEYIDILCSNAQNIMEIQLGDELTLSIDRCMQMFLKFFEHIKHIMNSKIGDDSDTIEDIESITNGCIESYRMIATVYESLYSDQLIMFMDGVMGTFVEEVDTIANTLVPIIQNIGLLNTLKISKLNERCSRVLNCDEFLNLWSSHTDLNSNLQKRLMEASSMRSFIDKFEVVSLELPINNKWSILGTMSNQYRSITDIIKREITDIETSKSMESDLLSSKIILMCSIFIERADIELERSLVPITEAISSRTILQNNSKTLLKNALIFSKKSGGIRESIMGKLSRKKRQREAAMRLCLLEGKHQNEWNTIIGEQYWPAELNTIGEIEAYKSYFS</sequence>
<protein>
    <submittedName>
        <fullName evidence="1">Uncharacterized protein</fullName>
    </submittedName>
</protein>
<dbReference type="EMBL" id="BTGB01000009">
    <property type="protein sequence ID" value="GMM47698.1"/>
    <property type="molecule type" value="Genomic_DNA"/>
</dbReference>
<dbReference type="AlphaFoldDB" id="A0AAV5RA79"/>
<dbReference type="Proteomes" id="UP001378960">
    <property type="component" value="Unassembled WGS sequence"/>
</dbReference>
<organism evidence="1 2">
    <name type="scientific">Pichia kluyveri</name>
    <name type="common">Yeast</name>
    <dbReference type="NCBI Taxonomy" id="36015"/>
    <lineage>
        <taxon>Eukaryota</taxon>
        <taxon>Fungi</taxon>
        <taxon>Dikarya</taxon>
        <taxon>Ascomycota</taxon>
        <taxon>Saccharomycotina</taxon>
        <taxon>Pichiomycetes</taxon>
        <taxon>Pichiales</taxon>
        <taxon>Pichiaceae</taxon>
        <taxon>Pichia</taxon>
    </lineage>
</organism>
<evidence type="ECO:0000313" key="1">
    <source>
        <dbReference type="EMBL" id="GMM47698.1"/>
    </source>
</evidence>
<keyword evidence="2" id="KW-1185">Reference proteome</keyword>
<accession>A0AAV5RA79</accession>
<evidence type="ECO:0000313" key="2">
    <source>
        <dbReference type="Proteomes" id="UP001378960"/>
    </source>
</evidence>
<gene>
    <name evidence="1" type="ORF">DAPK24_042960</name>
</gene>